<dbReference type="SUPFAM" id="SSF52374">
    <property type="entry name" value="Nucleotidylyl transferase"/>
    <property type="match status" value="1"/>
</dbReference>
<feature type="domain" description="Methionyl-tRNA synthetase anticodon-binding" evidence="12">
    <location>
        <begin position="376"/>
        <end position="491"/>
    </location>
</feature>
<dbReference type="InterPro" id="IPR041872">
    <property type="entry name" value="Anticodon_Met"/>
</dbReference>
<dbReference type="InterPro" id="IPR014729">
    <property type="entry name" value="Rossmann-like_a/b/a_fold"/>
</dbReference>
<keyword evidence="14" id="KW-1185">Reference proteome</keyword>
<sequence>MQTARLVRYITTPIYYVNDKPHMGHAYASIHADVMARYYRAAGMDVYMLSGTDEHGEKIAKAAAAAGQDIQAFVDHNASLFQQAWALLDVQPDQLVRTTAPAHKQVVSLVLQRLYEAGDIYQAEYEGLYSIGQERYVTEKELVEGKLPEDKDPPQHRRETNYFFRMEQHRDGIRQYLTDHPELIQPPQYRNEILELLNEPIGDLSISRPASRLAWGIPIPWDASQVTYVWFDALLSYVSALGYPGEAAYARYWPEARHVIGKDILRTHTLFWLSMCRAIGLTPYQRLHVSGHLLGSDGRKMSKSLGNGVDPLDAARRHGVDILRYTLVREVSFGLDGVISEQVLIQRRNHDLANDLGNLAARSIAMVQQYRDGRAPAPSSTGELEQALVTRAQALPAEVLQAVEAMRLAQACELVMVFVRQLNQYIAQTRPWELAKQADQAARLDTVLYTLLEGLRVVADLLAPVMPTKMLTLRQHLGLTGACGWNQPWGEGLQAGSTVMPLLLFPKAV</sequence>
<dbReference type="Gene3D" id="1.10.730.10">
    <property type="entry name" value="Isoleucyl-tRNA Synthetase, Domain 1"/>
    <property type="match status" value="1"/>
</dbReference>
<keyword evidence="5 10" id="KW-0547">Nucleotide-binding</keyword>
<evidence type="ECO:0000259" key="11">
    <source>
        <dbReference type="Pfam" id="PF09334"/>
    </source>
</evidence>
<dbReference type="SUPFAM" id="SSF47323">
    <property type="entry name" value="Anticodon-binding domain of a subclass of class I aminoacyl-tRNA synthetases"/>
    <property type="match status" value="1"/>
</dbReference>
<comment type="caution">
    <text evidence="13">The sequence shown here is derived from an EMBL/GenBank/DDBJ whole genome shotgun (WGS) entry which is preliminary data.</text>
</comment>
<evidence type="ECO:0000313" key="14">
    <source>
        <dbReference type="Proteomes" id="UP001156706"/>
    </source>
</evidence>
<evidence type="ECO:0000256" key="10">
    <source>
        <dbReference type="RuleBase" id="RU363039"/>
    </source>
</evidence>
<gene>
    <name evidence="13" type="primary">metG_2</name>
    <name evidence="13" type="ORF">GCM10007907_34140</name>
</gene>
<keyword evidence="6 10" id="KW-0067">ATP-binding</keyword>
<evidence type="ECO:0000256" key="7">
    <source>
        <dbReference type="ARBA" id="ARBA00022917"/>
    </source>
</evidence>
<feature type="domain" description="Methionyl/Leucyl tRNA synthetase" evidence="11">
    <location>
        <begin position="151"/>
        <end position="363"/>
    </location>
</feature>
<dbReference type="EC" id="6.1.1.10" evidence="2"/>
<keyword evidence="8 10" id="KW-0030">Aminoacyl-tRNA synthetase</keyword>
<dbReference type="RefSeq" id="WP_284197697.1">
    <property type="nucleotide sequence ID" value="NZ_BSOG01000005.1"/>
</dbReference>
<evidence type="ECO:0000256" key="2">
    <source>
        <dbReference type="ARBA" id="ARBA00012838"/>
    </source>
</evidence>
<name>A0ABQ5YNU8_9NEIS</name>
<dbReference type="Gene3D" id="3.40.50.620">
    <property type="entry name" value="HUPs"/>
    <property type="match status" value="1"/>
</dbReference>
<dbReference type="InterPro" id="IPR015413">
    <property type="entry name" value="Methionyl/Leucyl_tRNA_Synth"/>
</dbReference>
<comment type="similarity">
    <text evidence="10">Belongs to the class-I aminoacyl-tRNA synthetase family.</text>
</comment>
<dbReference type="InterPro" id="IPR014758">
    <property type="entry name" value="Met-tRNA_synth"/>
</dbReference>
<dbReference type="CDD" id="cd07957">
    <property type="entry name" value="Anticodon_Ia_Met"/>
    <property type="match status" value="1"/>
</dbReference>
<evidence type="ECO:0000256" key="9">
    <source>
        <dbReference type="ARBA" id="ARBA00030904"/>
    </source>
</evidence>
<keyword evidence="4 10" id="KW-0436">Ligase</keyword>
<keyword evidence="7 10" id="KW-0648">Protein biosynthesis</keyword>
<evidence type="ECO:0000256" key="1">
    <source>
        <dbReference type="ARBA" id="ARBA00003314"/>
    </source>
</evidence>
<evidence type="ECO:0000313" key="13">
    <source>
        <dbReference type="EMBL" id="GLR14624.1"/>
    </source>
</evidence>
<dbReference type="Gene3D" id="2.170.220.10">
    <property type="match status" value="1"/>
</dbReference>
<protein>
    <recommendedName>
        <fullName evidence="3">Methionine--tRNA ligase</fullName>
        <ecNumber evidence="2">6.1.1.10</ecNumber>
    </recommendedName>
    <alternativeName>
        <fullName evidence="9">Methionyl-tRNA synthetase</fullName>
    </alternativeName>
</protein>
<evidence type="ECO:0000256" key="6">
    <source>
        <dbReference type="ARBA" id="ARBA00022840"/>
    </source>
</evidence>
<dbReference type="GO" id="GO:0016874">
    <property type="term" value="F:ligase activity"/>
    <property type="evidence" value="ECO:0007669"/>
    <property type="project" value="UniProtKB-KW"/>
</dbReference>
<evidence type="ECO:0000256" key="5">
    <source>
        <dbReference type="ARBA" id="ARBA00022741"/>
    </source>
</evidence>
<evidence type="ECO:0000259" key="12">
    <source>
        <dbReference type="Pfam" id="PF19303"/>
    </source>
</evidence>
<organism evidence="13 14">
    <name type="scientific">Chitinimonas prasina</name>
    <dbReference type="NCBI Taxonomy" id="1434937"/>
    <lineage>
        <taxon>Bacteria</taxon>
        <taxon>Pseudomonadati</taxon>
        <taxon>Pseudomonadota</taxon>
        <taxon>Betaproteobacteria</taxon>
        <taxon>Neisseriales</taxon>
        <taxon>Chitinibacteraceae</taxon>
        <taxon>Chitinimonas</taxon>
    </lineage>
</organism>
<dbReference type="InterPro" id="IPR023457">
    <property type="entry name" value="Met-tRNA_synth_2"/>
</dbReference>
<dbReference type="InterPro" id="IPR009080">
    <property type="entry name" value="tRNAsynth_Ia_anticodon-bd"/>
</dbReference>
<dbReference type="EMBL" id="BSOG01000005">
    <property type="protein sequence ID" value="GLR14624.1"/>
    <property type="molecule type" value="Genomic_DNA"/>
</dbReference>
<evidence type="ECO:0000256" key="4">
    <source>
        <dbReference type="ARBA" id="ARBA00022598"/>
    </source>
</evidence>
<evidence type="ECO:0000256" key="3">
    <source>
        <dbReference type="ARBA" id="ARBA00018753"/>
    </source>
</evidence>
<comment type="function">
    <text evidence="1">Is required not only for elongation of protein synthesis but also for the initiation of all mRNA translation through initiator tRNA(fMet) aminoacylation.</text>
</comment>
<reference evidence="14" key="1">
    <citation type="journal article" date="2019" name="Int. J. Syst. Evol. Microbiol.">
        <title>The Global Catalogue of Microorganisms (GCM) 10K type strain sequencing project: providing services to taxonomists for standard genome sequencing and annotation.</title>
        <authorList>
            <consortium name="The Broad Institute Genomics Platform"/>
            <consortium name="The Broad Institute Genome Sequencing Center for Infectious Disease"/>
            <person name="Wu L."/>
            <person name="Ma J."/>
        </authorList>
    </citation>
    <scope>NUCLEOTIDE SEQUENCE [LARGE SCALE GENOMIC DNA]</scope>
    <source>
        <strain evidence="14">NBRC 110044</strain>
    </source>
</reference>
<dbReference type="Pfam" id="PF19303">
    <property type="entry name" value="Anticodon_3"/>
    <property type="match status" value="1"/>
</dbReference>
<evidence type="ECO:0000256" key="8">
    <source>
        <dbReference type="ARBA" id="ARBA00023146"/>
    </source>
</evidence>
<proteinExistence type="inferred from homology"/>
<dbReference type="NCBIfam" id="TIGR00398">
    <property type="entry name" value="metG"/>
    <property type="match status" value="1"/>
</dbReference>
<dbReference type="Proteomes" id="UP001156706">
    <property type="component" value="Unassembled WGS sequence"/>
</dbReference>
<dbReference type="Pfam" id="PF09334">
    <property type="entry name" value="tRNA-synt_1g"/>
    <property type="match status" value="2"/>
</dbReference>
<dbReference type="CDD" id="cd00814">
    <property type="entry name" value="MetRS_core"/>
    <property type="match status" value="1"/>
</dbReference>
<feature type="domain" description="Methionyl/Leucyl tRNA synthetase" evidence="11">
    <location>
        <begin position="9"/>
        <end position="149"/>
    </location>
</feature>
<dbReference type="PANTHER" id="PTHR43326">
    <property type="entry name" value="METHIONYL-TRNA SYNTHETASE"/>
    <property type="match status" value="1"/>
</dbReference>
<dbReference type="InterPro" id="IPR033911">
    <property type="entry name" value="MetRS_core"/>
</dbReference>
<dbReference type="PANTHER" id="PTHR43326:SF1">
    <property type="entry name" value="METHIONINE--TRNA LIGASE, MITOCHONDRIAL"/>
    <property type="match status" value="1"/>
</dbReference>
<accession>A0ABQ5YNU8</accession>
<dbReference type="PRINTS" id="PR01041">
    <property type="entry name" value="TRNASYNTHMET"/>
</dbReference>